<organism evidence="1 2">
    <name type="scientific">Ziziphus jujuba var. spinosa</name>
    <dbReference type="NCBI Taxonomy" id="714518"/>
    <lineage>
        <taxon>Eukaryota</taxon>
        <taxon>Viridiplantae</taxon>
        <taxon>Streptophyta</taxon>
        <taxon>Embryophyta</taxon>
        <taxon>Tracheophyta</taxon>
        <taxon>Spermatophyta</taxon>
        <taxon>Magnoliopsida</taxon>
        <taxon>eudicotyledons</taxon>
        <taxon>Gunneridae</taxon>
        <taxon>Pentapetalae</taxon>
        <taxon>rosids</taxon>
        <taxon>fabids</taxon>
        <taxon>Rosales</taxon>
        <taxon>Rhamnaceae</taxon>
        <taxon>Paliureae</taxon>
        <taxon>Ziziphus</taxon>
    </lineage>
</organism>
<evidence type="ECO:0000313" key="1">
    <source>
        <dbReference type="EMBL" id="KAH7517560.1"/>
    </source>
</evidence>
<comment type="caution">
    <text evidence="1">The sequence shown here is derived from an EMBL/GenBank/DDBJ whole genome shotgun (WGS) entry which is preliminary data.</text>
</comment>
<evidence type="ECO:0000313" key="2">
    <source>
        <dbReference type="Proteomes" id="UP000813462"/>
    </source>
</evidence>
<sequence length="107" mass="12477">MHPRNESQHNVSGLPAYPYCVSGVYESSNDVLIISASVSKRIFMTFKICYYVMIPQYNHPQHNLFHNALLVYLGWELHFPIIRSVMPTTWSNATAHSWPFFRKFLGE</sequence>
<proteinExistence type="predicted"/>
<accession>A0A978URR0</accession>
<dbReference type="EMBL" id="JAEACU010000009">
    <property type="protein sequence ID" value="KAH7517560.1"/>
    <property type="molecule type" value="Genomic_DNA"/>
</dbReference>
<reference evidence="1" key="1">
    <citation type="journal article" date="2021" name="Front. Plant Sci.">
        <title>Chromosome-Scale Genome Assembly for Chinese Sour Jujube and Insights Into Its Genome Evolution and Domestication Signature.</title>
        <authorList>
            <person name="Shen L.-Y."/>
            <person name="Luo H."/>
            <person name="Wang X.-L."/>
            <person name="Wang X.-M."/>
            <person name="Qiu X.-J."/>
            <person name="Liu H."/>
            <person name="Zhou S.-S."/>
            <person name="Jia K.-H."/>
            <person name="Nie S."/>
            <person name="Bao Y.-T."/>
            <person name="Zhang R.-G."/>
            <person name="Yun Q.-Z."/>
            <person name="Chai Y.-H."/>
            <person name="Lu J.-Y."/>
            <person name="Li Y."/>
            <person name="Zhao S.-W."/>
            <person name="Mao J.-F."/>
            <person name="Jia S.-G."/>
            <person name="Mao Y.-M."/>
        </authorList>
    </citation>
    <scope>NUCLEOTIDE SEQUENCE</scope>
    <source>
        <strain evidence="1">AT0</strain>
        <tissue evidence="1">Leaf</tissue>
    </source>
</reference>
<protein>
    <submittedName>
        <fullName evidence="1">Uncharacterized protein</fullName>
    </submittedName>
</protein>
<name>A0A978URR0_ZIZJJ</name>
<dbReference type="AlphaFoldDB" id="A0A978URR0"/>
<dbReference type="Proteomes" id="UP000813462">
    <property type="component" value="Unassembled WGS sequence"/>
</dbReference>
<gene>
    <name evidence="1" type="ORF">FEM48_Zijuj09G0077900</name>
</gene>